<dbReference type="SMART" id="SM00245">
    <property type="entry name" value="TSPc"/>
    <property type="match status" value="1"/>
</dbReference>
<organism evidence="2 3">
    <name type="scientific">Empedobacter falsenii</name>
    <dbReference type="NCBI Taxonomy" id="343874"/>
    <lineage>
        <taxon>Bacteria</taxon>
        <taxon>Pseudomonadati</taxon>
        <taxon>Bacteroidota</taxon>
        <taxon>Flavobacteriia</taxon>
        <taxon>Flavobacteriales</taxon>
        <taxon>Weeksellaceae</taxon>
        <taxon>Empedobacter</taxon>
    </lineage>
</organism>
<dbReference type="GO" id="GO:0004175">
    <property type="term" value="F:endopeptidase activity"/>
    <property type="evidence" value="ECO:0007669"/>
    <property type="project" value="TreeGrafter"/>
</dbReference>
<dbReference type="GO" id="GO:0006508">
    <property type="term" value="P:proteolysis"/>
    <property type="evidence" value="ECO:0007669"/>
    <property type="project" value="UniProtKB-KW"/>
</dbReference>
<evidence type="ECO:0000313" key="3">
    <source>
        <dbReference type="Proteomes" id="UP000254737"/>
    </source>
</evidence>
<proteinExistence type="predicted"/>
<keyword evidence="2" id="KW-0378">Hydrolase</keyword>
<dbReference type="GO" id="GO:0007165">
    <property type="term" value="P:signal transduction"/>
    <property type="evidence" value="ECO:0007669"/>
    <property type="project" value="TreeGrafter"/>
</dbReference>
<dbReference type="Pfam" id="PF03572">
    <property type="entry name" value="Peptidase_S41"/>
    <property type="match status" value="1"/>
</dbReference>
<dbReference type="SUPFAM" id="SSF52096">
    <property type="entry name" value="ClpP/crotonase"/>
    <property type="match status" value="1"/>
</dbReference>
<dbReference type="Proteomes" id="UP000254737">
    <property type="component" value="Unassembled WGS sequence"/>
</dbReference>
<dbReference type="STRING" id="343874.GCA_000805695_01717"/>
<dbReference type="AlphaFoldDB" id="A0A376FX88"/>
<protein>
    <submittedName>
        <fullName evidence="2">Carboxy-terminal protease</fullName>
    </submittedName>
</protein>
<dbReference type="EMBL" id="UFXS01000001">
    <property type="protein sequence ID" value="STD52939.1"/>
    <property type="molecule type" value="Genomic_DNA"/>
</dbReference>
<reference evidence="2 3" key="1">
    <citation type="submission" date="2018-06" db="EMBL/GenBank/DDBJ databases">
        <authorList>
            <consortium name="Pathogen Informatics"/>
            <person name="Doyle S."/>
        </authorList>
    </citation>
    <scope>NUCLEOTIDE SEQUENCE [LARGE SCALE GENOMIC DNA]</scope>
    <source>
        <strain evidence="2 3">NCTC13456</strain>
    </source>
</reference>
<dbReference type="InterPro" id="IPR029045">
    <property type="entry name" value="ClpP/crotonase-like_dom_sf"/>
</dbReference>
<dbReference type="PROSITE" id="PS51257">
    <property type="entry name" value="PROKAR_LIPOPROTEIN"/>
    <property type="match status" value="1"/>
</dbReference>
<dbReference type="PANTHER" id="PTHR32060">
    <property type="entry name" value="TAIL-SPECIFIC PROTEASE"/>
    <property type="match status" value="1"/>
</dbReference>
<accession>A0A376FX88</accession>
<sequence>MQLKSTLIYLSFLLIGSCVSVEKYNAHIDKEIPANKLKKDVDFVYKKLKRYHPKLDLYTSQEQIDYKFDSLKKTINQPLKPNDFYVKFFPIFESLEHGHTDIYPLYKRLDKKRTKKYKESKSAFSDYSFFWQNDSVFLVADYSKINPINQGSALLYIDSVSTKYLYDKYKKSIYGDGKNQTFSDNVFNRTFLNYFTLENGIKDSVELTFKMGNSIIRKKTFRAYSKPKNDKATEIPKITKEQKEVERKVRIKQKKYGYSKSSKTYSKDLAFPTNDSTIAVLKVTDFRKGKIRELYKEVFTDIKNHKVQNLVLDLRNNGGGYLKDSHYLYAYLVDDSKVFLGKKIVANKTSFGKSLYNLFPVYSYPLLWLGSGYTYFSTSKNAKNEYELHIPFSHVKVDKELVYHHNLYVIINGGSYSASALISANLQLKNRAFFVGEETGGDFNGTVAGLMPKFTLPNSKLKISVGIVYLSPTEKRDEQAHGVYPNQLIKPNLQDKIKHTDAELKWILNDIKKGNIEYNKVLKIENHLPN</sequence>
<dbReference type="Gene3D" id="3.90.226.10">
    <property type="entry name" value="2-enoyl-CoA Hydratase, Chain A, domain 1"/>
    <property type="match status" value="1"/>
</dbReference>
<dbReference type="GO" id="GO:0030288">
    <property type="term" value="C:outer membrane-bounded periplasmic space"/>
    <property type="evidence" value="ECO:0007669"/>
    <property type="project" value="TreeGrafter"/>
</dbReference>
<dbReference type="GO" id="GO:0008236">
    <property type="term" value="F:serine-type peptidase activity"/>
    <property type="evidence" value="ECO:0007669"/>
    <property type="project" value="InterPro"/>
</dbReference>
<name>A0A376FX88_9FLAO</name>
<dbReference type="PANTHER" id="PTHR32060:SF30">
    <property type="entry name" value="CARBOXY-TERMINAL PROCESSING PROTEASE CTPA"/>
    <property type="match status" value="1"/>
</dbReference>
<gene>
    <name evidence="2" type="ORF">NCTC13456_00152</name>
</gene>
<dbReference type="InterPro" id="IPR005151">
    <property type="entry name" value="Tail-specific_protease"/>
</dbReference>
<dbReference type="RefSeq" id="WP_114998014.1">
    <property type="nucleotide sequence ID" value="NZ_UFXS01000001.1"/>
</dbReference>
<keyword evidence="2" id="KW-0645">Protease</keyword>
<evidence type="ECO:0000259" key="1">
    <source>
        <dbReference type="SMART" id="SM00245"/>
    </source>
</evidence>
<feature type="domain" description="Tail specific protease" evidence="1">
    <location>
        <begin position="231"/>
        <end position="490"/>
    </location>
</feature>
<evidence type="ECO:0000313" key="2">
    <source>
        <dbReference type="EMBL" id="STD52939.1"/>
    </source>
</evidence>